<evidence type="ECO:0000313" key="2">
    <source>
        <dbReference type="EMBL" id="KAK4013730.1"/>
    </source>
</evidence>
<organism evidence="2 3">
    <name type="scientific">Daphnia magna</name>
    <dbReference type="NCBI Taxonomy" id="35525"/>
    <lineage>
        <taxon>Eukaryota</taxon>
        <taxon>Metazoa</taxon>
        <taxon>Ecdysozoa</taxon>
        <taxon>Arthropoda</taxon>
        <taxon>Crustacea</taxon>
        <taxon>Branchiopoda</taxon>
        <taxon>Diplostraca</taxon>
        <taxon>Cladocera</taxon>
        <taxon>Anomopoda</taxon>
        <taxon>Daphniidae</taxon>
        <taxon>Daphnia</taxon>
    </lineage>
</organism>
<feature type="compositionally biased region" description="Low complexity" evidence="1">
    <location>
        <begin position="1"/>
        <end position="19"/>
    </location>
</feature>
<keyword evidence="3" id="KW-1185">Reference proteome</keyword>
<sequence length="112" mass="12402">MLQQTTPTTPAKQQTAATASQLAIGNRSSNPILLGSENFKANYTAIKSTIKTTRELHRPRMHKTVHFLWGSWIGAQLVKITALETDYIGDTGPYSYTPHNNSVQKLVLSPSY</sequence>
<proteinExistence type="predicted"/>
<name>A0ABQ9ZL98_9CRUS</name>
<evidence type="ECO:0000313" key="3">
    <source>
        <dbReference type="Proteomes" id="UP001234178"/>
    </source>
</evidence>
<protein>
    <submittedName>
        <fullName evidence="2">Uncharacterized protein</fullName>
    </submittedName>
</protein>
<evidence type="ECO:0000256" key="1">
    <source>
        <dbReference type="SAM" id="MobiDB-lite"/>
    </source>
</evidence>
<feature type="region of interest" description="Disordered" evidence="1">
    <location>
        <begin position="1"/>
        <end position="22"/>
    </location>
</feature>
<accession>A0ABQ9ZL98</accession>
<dbReference type="Proteomes" id="UP001234178">
    <property type="component" value="Unassembled WGS sequence"/>
</dbReference>
<gene>
    <name evidence="2" type="ORF">OUZ56_026282</name>
</gene>
<dbReference type="EMBL" id="JAOYFB010000004">
    <property type="protein sequence ID" value="KAK4013730.1"/>
    <property type="molecule type" value="Genomic_DNA"/>
</dbReference>
<comment type="caution">
    <text evidence="2">The sequence shown here is derived from an EMBL/GenBank/DDBJ whole genome shotgun (WGS) entry which is preliminary data.</text>
</comment>
<reference evidence="2 3" key="1">
    <citation type="journal article" date="2023" name="Nucleic Acids Res.">
        <title>The hologenome of Daphnia magna reveals possible DNA methylation and microbiome-mediated evolution of the host genome.</title>
        <authorList>
            <person name="Chaturvedi A."/>
            <person name="Li X."/>
            <person name="Dhandapani V."/>
            <person name="Marshall H."/>
            <person name="Kissane S."/>
            <person name="Cuenca-Cambronero M."/>
            <person name="Asole G."/>
            <person name="Calvet F."/>
            <person name="Ruiz-Romero M."/>
            <person name="Marangio P."/>
            <person name="Guigo R."/>
            <person name="Rago D."/>
            <person name="Mirbahai L."/>
            <person name="Eastwood N."/>
            <person name="Colbourne J.K."/>
            <person name="Zhou J."/>
            <person name="Mallon E."/>
            <person name="Orsini L."/>
        </authorList>
    </citation>
    <scope>NUCLEOTIDE SEQUENCE [LARGE SCALE GENOMIC DNA]</scope>
    <source>
        <strain evidence="2">LRV0_1</strain>
    </source>
</reference>